<accession>A0A316C404</accession>
<dbReference type="AlphaFoldDB" id="A0A316C404"/>
<feature type="region of interest" description="Disordered" evidence="1">
    <location>
        <begin position="32"/>
        <end position="79"/>
    </location>
</feature>
<evidence type="ECO:0000313" key="2">
    <source>
        <dbReference type="EMBL" id="PWJ80482.1"/>
    </source>
</evidence>
<sequence length="125" mass="13188">MSGSFDMLGGVRPGHAPMLFAEMGAEGRARWMHQKAENTFPPAPSRAGSNGAGWGSHVLPRDQNPRLFSSRRNRPSGSAEGFPCAGLSLVYEAPKGCFTESRLAVASAAVGVPSMARLMASLVAW</sequence>
<evidence type="ECO:0000256" key="1">
    <source>
        <dbReference type="SAM" id="MobiDB-lite"/>
    </source>
</evidence>
<dbReference type="EMBL" id="QGGG01000012">
    <property type="protein sequence ID" value="PWJ80482.1"/>
    <property type="molecule type" value="Genomic_DNA"/>
</dbReference>
<keyword evidence="3" id="KW-1185">Reference proteome</keyword>
<reference evidence="2 3" key="1">
    <citation type="submission" date="2018-05" db="EMBL/GenBank/DDBJ databases">
        <title>Genomic Encyclopedia of Type Strains, Phase IV (KMG-IV): sequencing the most valuable type-strain genomes for metagenomic binning, comparative biology and taxonomic classification.</title>
        <authorList>
            <person name="Goeker M."/>
        </authorList>
    </citation>
    <scope>NUCLEOTIDE SEQUENCE [LARGE SCALE GENOMIC DNA]</scope>
    <source>
        <strain evidence="2 3">DSM 6986</strain>
    </source>
</reference>
<evidence type="ECO:0000313" key="3">
    <source>
        <dbReference type="Proteomes" id="UP000245396"/>
    </source>
</evidence>
<proteinExistence type="predicted"/>
<dbReference type="Proteomes" id="UP000245396">
    <property type="component" value="Unassembled WGS sequence"/>
</dbReference>
<organism evidence="2 3">
    <name type="scientific">Pseudaminobacter salicylatoxidans</name>
    <dbReference type="NCBI Taxonomy" id="93369"/>
    <lineage>
        <taxon>Bacteria</taxon>
        <taxon>Pseudomonadati</taxon>
        <taxon>Pseudomonadota</taxon>
        <taxon>Alphaproteobacteria</taxon>
        <taxon>Hyphomicrobiales</taxon>
        <taxon>Phyllobacteriaceae</taxon>
        <taxon>Pseudaminobacter</taxon>
    </lineage>
</organism>
<name>A0A316C404_PSESE</name>
<gene>
    <name evidence="2" type="ORF">C7441_11222</name>
</gene>
<protein>
    <submittedName>
        <fullName evidence="2">Uncharacterized protein</fullName>
    </submittedName>
</protein>
<comment type="caution">
    <text evidence="2">The sequence shown here is derived from an EMBL/GenBank/DDBJ whole genome shotgun (WGS) entry which is preliminary data.</text>
</comment>